<dbReference type="Proteomes" id="UP000002941">
    <property type="component" value="Unassembled WGS sequence"/>
</dbReference>
<dbReference type="OrthoDB" id="9764953at2"/>
<dbReference type="InterPro" id="IPR029058">
    <property type="entry name" value="AB_hydrolase_fold"/>
</dbReference>
<protein>
    <submittedName>
        <fullName evidence="4">Putative esterase</fullName>
    </submittedName>
</protein>
<name>J0N3N6_9ACTO</name>
<keyword evidence="1 3" id="KW-0732">Signal</keyword>
<dbReference type="InterPro" id="IPR000801">
    <property type="entry name" value="Esterase-like"/>
</dbReference>
<feature type="signal peptide" evidence="3">
    <location>
        <begin position="1"/>
        <end position="27"/>
    </location>
</feature>
<keyword evidence="5" id="KW-1185">Reference proteome</keyword>
<feature type="region of interest" description="Disordered" evidence="2">
    <location>
        <begin position="31"/>
        <end position="69"/>
    </location>
</feature>
<dbReference type="RefSeq" id="WP_008732357.1">
    <property type="nucleotide sequence ID" value="NZ_AKFT01000159.1"/>
</dbReference>
<evidence type="ECO:0000313" key="4">
    <source>
        <dbReference type="EMBL" id="EJF41404.1"/>
    </source>
</evidence>
<dbReference type="PANTHER" id="PTHR43037:SF1">
    <property type="entry name" value="BLL1128 PROTEIN"/>
    <property type="match status" value="1"/>
</dbReference>
<organism evidence="4 5">
    <name type="scientific">Actinomyces massiliensis F0489</name>
    <dbReference type="NCBI Taxonomy" id="1125718"/>
    <lineage>
        <taxon>Bacteria</taxon>
        <taxon>Bacillati</taxon>
        <taxon>Actinomycetota</taxon>
        <taxon>Actinomycetes</taxon>
        <taxon>Actinomycetales</taxon>
        <taxon>Actinomycetaceae</taxon>
        <taxon>Actinomyces</taxon>
    </lineage>
</organism>
<evidence type="ECO:0000313" key="5">
    <source>
        <dbReference type="Proteomes" id="UP000002941"/>
    </source>
</evidence>
<dbReference type="Pfam" id="PF00756">
    <property type="entry name" value="Esterase"/>
    <property type="match status" value="1"/>
</dbReference>
<sequence>MVRYSAHVSRRSILGTASIGIAASGIAACSQASSPSSEGTRTTGDAQGGSGSAGSTASAPASGEPDAPSLDDLVAEVQGKFTQEAYSDPDTGKELAFNVFLPEGYSGSGSYPLVHYIADASTVSDDPTTPLSQYGALIWASSVTQATDPCIVVVPSYTETVLDDHDGYTTTDWLDLTGRFVTWLQSEYAIDPARVYGTGQSMGCMIHLVLAGKQPDLFTALMFVDGQWDPSQLSGLGESTFIYHVAGGDDRALEGQTATKDMLTQASVDFAVADEEWDATADPSALLQQTQALFGKGKQRNFSSFVAGTVLEANPQSMEHMASFEPAYKLTGVRNWLLAQRSA</sequence>
<gene>
    <name evidence="4" type="ORF">HMPREF1318_1308</name>
</gene>
<dbReference type="AlphaFoldDB" id="J0N3N6"/>
<accession>J0N3N6</accession>
<dbReference type="PATRIC" id="fig|1125718.3.peg.1956"/>
<dbReference type="PANTHER" id="PTHR43037">
    <property type="entry name" value="UNNAMED PRODUCT-RELATED"/>
    <property type="match status" value="1"/>
</dbReference>
<dbReference type="eggNOG" id="COG4099">
    <property type="taxonomic scope" value="Bacteria"/>
</dbReference>
<reference evidence="4 5" key="1">
    <citation type="submission" date="2012-05" db="EMBL/GenBank/DDBJ databases">
        <authorList>
            <person name="Harkins D.M."/>
            <person name="Madupu R."/>
            <person name="Durkin A.S."/>
            <person name="Torralba M."/>
            <person name="Methe B."/>
            <person name="Sutton G.G."/>
            <person name="Nelson K.E."/>
        </authorList>
    </citation>
    <scope>NUCLEOTIDE SEQUENCE [LARGE SCALE GENOMIC DNA]</scope>
    <source>
        <strain evidence="4 5">F0489</strain>
    </source>
</reference>
<proteinExistence type="predicted"/>
<evidence type="ECO:0000256" key="1">
    <source>
        <dbReference type="ARBA" id="ARBA00022729"/>
    </source>
</evidence>
<evidence type="ECO:0000256" key="3">
    <source>
        <dbReference type="SAM" id="SignalP"/>
    </source>
</evidence>
<dbReference type="PROSITE" id="PS51257">
    <property type="entry name" value="PROKAR_LIPOPROTEIN"/>
    <property type="match status" value="1"/>
</dbReference>
<evidence type="ECO:0000256" key="2">
    <source>
        <dbReference type="SAM" id="MobiDB-lite"/>
    </source>
</evidence>
<feature type="chain" id="PRO_5039447691" evidence="3">
    <location>
        <begin position="28"/>
        <end position="343"/>
    </location>
</feature>
<dbReference type="SUPFAM" id="SSF53474">
    <property type="entry name" value="alpha/beta-Hydrolases"/>
    <property type="match status" value="1"/>
</dbReference>
<dbReference type="EMBL" id="AKFT01000159">
    <property type="protein sequence ID" value="EJF41404.1"/>
    <property type="molecule type" value="Genomic_DNA"/>
</dbReference>
<dbReference type="Gene3D" id="3.40.50.1820">
    <property type="entry name" value="alpha/beta hydrolase"/>
    <property type="match status" value="1"/>
</dbReference>
<dbReference type="InterPro" id="IPR050955">
    <property type="entry name" value="Plant_Biomass_Hydrol_Est"/>
</dbReference>
<feature type="compositionally biased region" description="Polar residues" evidence="2">
    <location>
        <begin position="35"/>
        <end position="45"/>
    </location>
</feature>
<comment type="caution">
    <text evidence="4">The sequence shown here is derived from an EMBL/GenBank/DDBJ whole genome shotgun (WGS) entry which is preliminary data.</text>
</comment>
<feature type="compositionally biased region" description="Low complexity" evidence="2">
    <location>
        <begin position="53"/>
        <end position="63"/>
    </location>
</feature>